<reference evidence="1 2" key="1">
    <citation type="journal article" date="2023" name="Arcadia Sci">
        <title>De novo assembly of a long-read Amblyomma americanum tick genome.</title>
        <authorList>
            <person name="Chou S."/>
            <person name="Poskanzer K.E."/>
            <person name="Rollins M."/>
            <person name="Thuy-Boun P.S."/>
        </authorList>
    </citation>
    <scope>NUCLEOTIDE SEQUENCE [LARGE SCALE GENOMIC DNA]</scope>
    <source>
        <strain evidence="1">F_SG_1</strain>
        <tissue evidence="1">Salivary glands</tissue>
    </source>
</reference>
<dbReference type="AlphaFoldDB" id="A0AAQ4DM40"/>
<organism evidence="1 2">
    <name type="scientific">Amblyomma americanum</name>
    <name type="common">Lone star tick</name>
    <dbReference type="NCBI Taxonomy" id="6943"/>
    <lineage>
        <taxon>Eukaryota</taxon>
        <taxon>Metazoa</taxon>
        <taxon>Ecdysozoa</taxon>
        <taxon>Arthropoda</taxon>
        <taxon>Chelicerata</taxon>
        <taxon>Arachnida</taxon>
        <taxon>Acari</taxon>
        <taxon>Parasitiformes</taxon>
        <taxon>Ixodida</taxon>
        <taxon>Ixodoidea</taxon>
        <taxon>Ixodidae</taxon>
        <taxon>Amblyomminae</taxon>
        <taxon>Amblyomma</taxon>
    </lineage>
</organism>
<dbReference type="EMBL" id="JARKHS020029240">
    <property type="protein sequence ID" value="KAK8763530.1"/>
    <property type="molecule type" value="Genomic_DNA"/>
</dbReference>
<evidence type="ECO:0000313" key="2">
    <source>
        <dbReference type="Proteomes" id="UP001321473"/>
    </source>
</evidence>
<protein>
    <submittedName>
        <fullName evidence="1">Uncharacterized protein</fullName>
    </submittedName>
</protein>
<sequence>MYTSIRTHLQVVYGGTIAVTVATNQNAKGICRGRETISYFQATCEGTCTFPGVDLEPVVDALLKRLPASYNLADAVPRDVLPGLRVGNTTLVGLSKLELQGAPRLFCRRGKAMLEISTHGFAQFSAPWRYCGGKSGKLTTASPYVTLNMLFEVNSATGDLVAVNVWLTWLEGAFFLLEGINDAVDMGVSVVMSKLLPEVIRDFWVEALVFNVRSILKEITSS</sequence>
<keyword evidence="2" id="KW-1185">Reference proteome</keyword>
<dbReference type="Proteomes" id="UP001321473">
    <property type="component" value="Unassembled WGS sequence"/>
</dbReference>
<comment type="caution">
    <text evidence="1">The sequence shown here is derived from an EMBL/GenBank/DDBJ whole genome shotgun (WGS) entry which is preliminary data.</text>
</comment>
<evidence type="ECO:0000313" key="1">
    <source>
        <dbReference type="EMBL" id="KAK8763530.1"/>
    </source>
</evidence>
<name>A0AAQ4DM40_AMBAM</name>
<proteinExistence type="predicted"/>
<gene>
    <name evidence="1" type="ORF">V5799_033861</name>
</gene>
<accession>A0AAQ4DM40</accession>